<dbReference type="GO" id="GO:0003700">
    <property type="term" value="F:DNA-binding transcription factor activity"/>
    <property type="evidence" value="ECO:0007669"/>
    <property type="project" value="InterPro"/>
</dbReference>
<evidence type="ECO:0000259" key="4">
    <source>
        <dbReference type="PROSITE" id="PS01124"/>
    </source>
</evidence>
<dbReference type="STRING" id="739143.SAMN05216297_107234"/>
<keyword evidence="1" id="KW-0805">Transcription regulation</keyword>
<protein>
    <submittedName>
        <fullName evidence="5">AraC-type DNA-binding protein</fullName>
    </submittedName>
</protein>
<evidence type="ECO:0000313" key="5">
    <source>
        <dbReference type="EMBL" id="SFD39496.1"/>
    </source>
</evidence>
<organism evidence="5 6">
    <name type="scientific">Flavobacterium phragmitis</name>
    <dbReference type="NCBI Taxonomy" id="739143"/>
    <lineage>
        <taxon>Bacteria</taxon>
        <taxon>Pseudomonadati</taxon>
        <taxon>Bacteroidota</taxon>
        <taxon>Flavobacteriia</taxon>
        <taxon>Flavobacteriales</taxon>
        <taxon>Flavobacteriaceae</taxon>
        <taxon>Flavobacterium</taxon>
    </lineage>
</organism>
<dbReference type="AlphaFoldDB" id="A0A1I1RYV8"/>
<reference evidence="6" key="1">
    <citation type="submission" date="2016-10" db="EMBL/GenBank/DDBJ databases">
        <authorList>
            <person name="Varghese N."/>
            <person name="Submissions S."/>
        </authorList>
    </citation>
    <scope>NUCLEOTIDE SEQUENCE [LARGE SCALE GENOMIC DNA]</scope>
    <source>
        <strain evidence="6">CGMCC 1.10370</strain>
    </source>
</reference>
<dbReference type="PRINTS" id="PR00032">
    <property type="entry name" value="HTHARAC"/>
</dbReference>
<evidence type="ECO:0000256" key="1">
    <source>
        <dbReference type="ARBA" id="ARBA00023015"/>
    </source>
</evidence>
<dbReference type="EMBL" id="FOMH01000007">
    <property type="protein sequence ID" value="SFD39496.1"/>
    <property type="molecule type" value="Genomic_DNA"/>
</dbReference>
<name>A0A1I1RYV8_9FLAO</name>
<dbReference type="GO" id="GO:0043565">
    <property type="term" value="F:sequence-specific DNA binding"/>
    <property type="evidence" value="ECO:0007669"/>
    <property type="project" value="InterPro"/>
</dbReference>
<dbReference type="PANTHER" id="PTHR43280">
    <property type="entry name" value="ARAC-FAMILY TRANSCRIPTIONAL REGULATOR"/>
    <property type="match status" value="1"/>
</dbReference>
<evidence type="ECO:0000313" key="6">
    <source>
        <dbReference type="Proteomes" id="UP000199672"/>
    </source>
</evidence>
<dbReference type="Proteomes" id="UP000199672">
    <property type="component" value="Unassembled WGS sequence"/>
</dbReference>
<sequence>MLKVKYNLTTYGSFLADVATGFNAVSAKKVVIKNNELVFPESIGKGIFSCYDVDTGLAVVIMDCTFFEDVNFIRLPANVNYFHAMSFNLTNFSSIVNMDGKNGQINGESWQNKIFYSTAKTGLSWTAPQNIPIKIVILLLSQEWVINKFRLKELESRVPHQKELLEDAPLQFSLDMDLETVLLTQEIIASKPPEFFVKLFYKGYVKRLIAHVLDRDKRDLHPEEVLKYQDVLNIVEAKKNIEDHLEQSLPALDDVAKSCGMSSSKFANIFKAMYTKSYLQFFQELKIEKAADLLKKNWEILDVAKSVGFVNQSHFTRVFKEYYRIPPKEYRNAATKH</sequence>
<accession>A0A1I1RYV8</accession>
<dbReference type="Pfam" id="PF12833">
    <property type="entry name" value="HTH_18"/>
    <property type="match status" value="1"/>
</dbReference>
<evidence type="ECO:0000256" key="3">
    <source>
        <dbReference type="ARBA" id="ARBA00023163"/>
    </source>
</evidence>
<dbReference type="PANTHER" id="PTHR43280:SF2">
    <property type="entry name" value="HTH-TYPE TRANSCRIPTIONAL REGULATOR EXSA"/>
    <property type="match status" value="1"/>
</dbReference>
<dbReference type="SMART" id="SM00342">
    <property type="entry name" value="HTH_ARAC"/>
    <property type="match status" value="1"/>
</dbReference>
<gene>
    <name evidence="5" type="ORF">SAMN05216297_107234</name>
</gene>
<dbReference type="InterPro" id="IPR009057">
    <property type="entry name" value="Homeodomain-like_sf"/>
</dbReference>
<dbReference type="SUPFAM" id="SSF46689">
    <property type="entry name" value="Homeodomain-like"/>
    <property type="match status" value="1"/>
</dbReference>
<dbReference type="RefSeq" id="WP_091494675.1">
    <property type="nucleotide sequence ID" value="NZ_FOMH01000007.1"/>
</dbReference>
<dbReference type="PROSITE" id="PS01124">
    <property type="entry name" value="HTH_ARAC_FAMILY_2"/>
    <property type="match status" value="1"/>
</dbReference>
<keyword evidence="3" id="KW-0804">Transcription</keyword>
<dbReference type="InterPro" id="IPR018060">
    <property type="entry name" value="HTH_AraC"/>
</dbReference>
<dbReference type="InterPro" id="IPR020449">
    <property type="entry name" value="Tscrpt_reg_AraC-type_HTH"/>
</dbReference>
<keyword evidence="2 5" id="KW-0238">DNA-binding</keyword>
<dbReference type="OrthoDB" id="1156172at2"/>
<keyword evidence="6" id="KW-1185">Reference proteome</keyword>
<feature type="domain" description="HTH araC/xylS-type" evidence="4">
    <location>
        <begin position="235"/>
        <end position="333"/>
    </location>
</feature>
<proteinExistence type="predicted"/>
<evidence type="ECO:0000256" key="2">
    <source>
        <dbReference type="ARBA" id="ARBA00023125"/>
    </source>
</evidence>
<dbReference type="Gene3D" id="1.10.10.60">
    <property type="entry name" value="Homeodomain-like"/>
    <property type="match status" value="2"/>
</dbReference>